<protein>
    <submittedName>
        <fullName evidence="1">Uncharacterized protein</fullName>
    </submittedName>
</protein>
<dbReference type="OrthoDB" id="309640at2759"/>
<keyword evidence="2" id="KW-1185">Reference proteome</keyword>
<proteinExistence type="predicted"/>
<dbReference type="STRING" id="1392247.A0A3N4L1S9"/>
<evidence type="ECO:0000313" key="1">
    <source>
        <dbReference type="EMBL" id="RPB15668.1"/>
    </source>
</evidence>
<dbReference type="Gene3D" id="3.30.1330.40">
    <property type="entry name" value="RutC-like"/>
    <property type="match status" value="1"/>
</dbReference>
<evidence type="ECO:0000313" key="2">
    <source>
        <dbReference type="Proteomes" id="UP000277580"/>
    </source>
</evidence>
<dbReference type="AlphaFoldDB" id="A0A3N4L1S9"/>
<name>A0A3N4L1S9_9PEZI</name>
<accession>A0A3N4L1S9</accession>
<gene>
    <name evidence="1" type="ORF">P167DRAFT_533048</name>
</gene>
<dbReference type="SUPFAM" id="SSF55298">
    <property type="entry name" value="YjgF-like"/>
    <property type="match status" value="1"/>
</dbReference>
<dbReference type="EMBL" id="ML119112">
    <property type="protein sequence ID" value="RPB15668.1"/>
    <property type="molecule type" value="Genomic_DNA"/>
</dbReference>
<dbReference type="Proteomes" id="UP000277580">
    <property type="component" value="Unassembled WGS sequence"/>
</dbReference>
<reference evidence="1 2" key="1">
    <citation type="journal article" date="2018" name="Nat. Ecol. Evol.">
        <title>Pezizomycetes genomes reveal the molecular basis of ectomycorrhizal truffle lifestyle.</title>
        <authorList>
            <person name="Murat C."/>
            <person name="Payen T."/>
            <person name="Noel B."/>
            <person name="Kuo A."/>
            <person name="Morin E."/>
            <person name="Chen J."/>
            <person name="Kohler A."/>
            <person name="Krizsan K."/>
            <person name="Balestrini R."/>
            <person name="Da Silva C."/>
            <person name="Montanini B."/>
            <person name="Hainaut M."/>
            <person name="Levati E."/>
            <person name="Barry K.W."/>
            <person name="Belfiori B."/>
            <person name="Cichocki N."/>
            <person name="Clum A."/>
            <person name="Dockter R.B."/>
            <person name="Fauchery L."/>
            <person name="Guy J."/>
            <person name="Iotti M."/>
            <person name="Le Tacon F."/>
            <person name="Lindquist E.A."/>
            <person name="Lipzen A."/>
            <person name="Malagnac F."/>
            <person name="Mello A."/>
            <person name="Molinier V."/>
            <person name="Miyauchi S."/>
            <person name="Poulain J."/>
            <person name="Riccioni C."/>
            <person name="Rubini A."/>
            <person name="Sitrit Y."/>
            <person name="Splivallo R."/>
            <person name="Traeger S."/>
            <person name="Wang M."/>
            <person name="Zifcakova L."/>
            <person name="Wipf D."/>
            <person name="Zambonelli A."/>
            <person name="Paolocci F."/>
            <person name="Nowrousian M."/>
            <person name="Ottonello S."/>
            <person name="Baldrian P."/>
            <person name="Spatafora J.W."/>
            <person name="Henrissat B."/>
            <person name="Nagy L.G."/>
            <person name="Aury J.M."/>
            <person name="Wincker P."/>
            <person name="Grigoriev I.V."/>
            <person name="Bonfante P."/>
            <person name="Martin F.M."/>
        </authorList>
    </citation>
    <scope>NUCLEOTIDE SEQUENCE [LARGE SCALE GENOMIC DNA]</scope>
    <source>
        <strain evidence="1 2">CCBAS932</strain>
    </source>
</reference>
<dbReference type="InParanoid" id="A0A3N4L1S9"/>
<sequence length="127" mass="13351">MSGGSCVIQYYNYPGVGIRNRQYLNYSQACRVGDNIECAGQGSWNPLNGSTDAQIDQAFENVDLALRRAGGKGVVPGLQDPQLPRRHGRCVLGGRDQELAEVVSGAWAAVDGARRGEAGGGGDGRGD</sequence>
<dbReference type="InterPro" id="IPR035959">
    <property type="entry name" value="RutC-like_sf"/>
</dbReference>
<organism evidence="1 2">
    <name type="scientific">Morchella conica CCBAS932</name>
    <dbReference type="NCBI Taxonomy" id="1392247"/>
    <lineage>
        <taxon>Eukaryota</taxon>
        <taxon>Fungi</taxon>
        <taxon>Dikarya</taxon>
        <taxon>Ascomycota</taxon>
        <taxon>Pezizomycotina</taxon>
        <taxon>Pezizomycetes</taxon>
        <taxon>Pezizales</taxon>
        <taxon>Morchellaceae</taxon>
        <taxon>Morchella</taxon>
    </lineage>
</organism>